<dbReference type="RefSeq" id="XP_036674743.2">
    <property type="nucleotide sequence ID" value="XM_036818848.3"/>
</dbReference>
<reference evidence="3" key="1">
    <citation type="submission" date="2025-08" db="UniProtKB">
        <authorList>
            <consortium name="RefSeq"/>
        </authorList>
    </citation>
    <scope>IDENTIFICATION</scope>
</reference>
<dbReference type="PANTHER" id="PTHR21055">
    <property type="entry name" value="PROTEIN PHOSPHATASE 1 REGULATORY SUBUNIT 36"/>
    <property type="match status" value="1"/>
</dbReference>
<proteinExistence type="predicted"/>
<name>A0AB40AAE8_DROSZ</name>
<dbReference type="PANTHER" id="PTHR21055:SF3">
    <property type="entry name" value="PROTEIN PHOSPHATASE 1 REGULATORY SUBUNIT 36"/>
    <property type="match status" value="1"/>
</dbReference>
<evidence type="ECO:0000256" key="1">
    <source>
        <dbReference type="SAM" id="MobiDB-lite"/>
    </source>
</evidence>
<feature type="region of interest" description="Disordered" evidence="1">
    <location>
        <begin position="478"/>
        <end position="501"/>
    </location>
</feature>
<dbReference type="AlphaFoldDB" id="A0AB40AAE8"/>
<dbReference type="GeneID" id="118877970"/>
<dbReference type="InterPro" id="IPR026142">
    <property type="entry name" value="Pro_pase_1_reg_su_36"/>
</dbReference>
<evidence type="ECO:0000313" key="3">
    <source>
        <dbReference type="RefSeq" id="XP_036674743.2"/>
    </source>
</evidence>
<dbReference type="Proteomes" id="UP001652628">
    <property type="component" value="Chromosome 3"/>
</dbReference>
<accession>A0AB40AAE8</accession>
<gene>
    <name evidence="3" type="primary">LOC118877970</name>
</gene>
<dbReference type="GO" id="GO:0019902">
    <property type="term" value="F:phosphatase binding"/>
    <property type="evidence" value="ECO:0007669"/>
    <property type="project" value="InterPro"/>
</dbReference>
<evidence type="ECO:0000313" key="2">
    <source>
        <dbReference type="Proteomes" id="UP001652628"/>
    </source>
</evidence>
<protein>
    <submittedName>
        <fullName evidence="3">Protein phosphatase 1 regulatory subunit 36-like</fullName>
    </submittedName>
</protein>
<sequence length="501" mass="59330">MKRIHVDNYAPKYYSGKWSWDSEKDCLHFQAHNDLENARERFITTNGFKFLRTIDQEEELIFRQDYVRPKSNTSDTVVITDIRNLVLFLMPREFLSYRFVQFMHEREVLALIHSLIIYFEYYLRLVEFVLIRRDELSGQMAQVQSEQTSDMKRTFSVYLSQYRMLVARNYCLIIGGEGNMAKFYHMKPISNISATIHDKYFHEQFLAVAIQMVWICMHRRAYFIIEMEMNRLFRSEHFVSARPEYLNFTEAERSLLYGRNKKNCNYRVQESPLIQELKLVPVEDLPILWIGERKYRGTDFRIAQLELEYIVPGSQLPLIDVSHGILGHPKALYNTLLSLDWPAVRFSNFSEQYDPYQIIRRPYLKIPKLDELQMRKMSESYEHFYELKRVFTPYTHNEITKWVKRDLTIKFYRSGGLLTNVVSRCEKELASTSTGPRVEMIISNYFKVISKIRKGDKDMDKENSFLNARSGSMASRFSVGKMTKKSSVSGVSQKSPLNKYG</sequence>
<feature type="compositionally biased region" description="Low complexity" evidence="1">
    <location>
        <begin position="485"/>
        <end position="495"/>
    </location>
</feature>
<keyword evidence="2" id="KW-1185">Reference proteome</keyword>
<organism evidence="2 3">
    <name type="scientific">Drosophila suzukii</name>
    <name type="common">Spotted-wing drosophila fruit fly</name>
    <dbReference type="NCBI Taxonomy" id="28584"/>
    <lineage>
        <taxon>Eukaryota</taxon>
        <taxon>Metazoa</taxon>
        <taxon>Ecdysozoa</taxon>
        <taxon>Arthropoda</taxon>
        <taxon>Hexapoda</taxon>
        <taxon>Insecta</taxon>
        <taxon>Pterygota</taxon>
        <taxon>Neoptera</taxon>
        <taxon>Endopterygota</taxon>
        <taxon>Diptera</taxon>
        <taxon>Brachycera</taxon>
        <taxon>Muscomorpha</taxon>
        <taxon>Ephydroidea</taxon>
        <taxon>Drosophilidae</taxon>
        <taxon>Drosophila</taxon>
        <taxon>Sophophora</taxon>
    </lineage>
</organism>
<dbReference type="Pfam" id="PF14895">
    <property type="entry name" value="PPPI_inhib"/>
    <property type="match status" value="1"/>
</dbReference>